<dbReference type="EMBL" id="FNNC01000003">
    <property type="protein sequence ID" value="SDW52655.1"/>
    <property type="molecule type" value="Genomic_DNA"/>
</dbReference>
<evidence type="ECO:0000313" key="2">
    <source>
        <dbReference type="Proteomes" id="UP000199488"/>
    </source>
</evidence>
<accession>A0A1H2U8Z3</accession>
<protein>
    <submittedName>
        <fullName evidence="1">Uncharacterized protein</fullName>
    </submittedName>
</protein>
<gene>
    <name evidence="1" type="ORF">SAMN05421781_1621</name>
</gene>
<dbReference type="Proteomes" id="UP000199488">
    <property type="component" value="Unassembled WGS sequence"/>
</dbReference>
<reference evidence="1 2" key="1">
    <citation type="submission" date="2016-10" db="EMBL/GenBank/DDBJ databases">
        <authorList>
            <person name="de Groot N.N."/>
        </authorList>
    </citation>
    <scope>NUCLEOTIDE SEQUENCE [LARGE SCALE GENOMIC DNA]</scope>
    <source>
        <strain evidence="1 2">DSM 23126</strain>
    </source>
</reference>
<dbReference type="OrthoDB" id="2969974at2"/>
<sequence length="87" mass="10319">MTAPVFVYCYSPKEREVIVGRRRDMNIDGWRRKGYKVVECSNEEELYEGVKEFQMNEWIVTIMSNLSLFEKFLRESSAATENKQGNR</sequence>
<keyword evidence="2" id="KW-1185">Reference proteome</keyword>
<dbReference type="RefSeq" id="WP_091613543.1">
    <property type="nucleotide sequence ID" value="NZ_FNNC01000003.1"/>
</dbReference>
<name>A0A1H2U8Z3_9BACI</name>
<dbReference type="AlphaFoldDB" id="A0A1H2U8Z3"/>
<proteinExistence type="predicted"/>
<organism evidence="1 2">
    <name type="scientific">Marinococcus luteus</name>
    <dbReference type="NCBI Taxonomy" id="1122204"/>
    <lineage>
        <taxon>Bacteria</taxon>
        <taxon>Bacillati</taxon>
        <taxon>Bacillota</taxon>
        <taxon>Bacilli</taxon>
        <taxon>Bacillales</taxon>
        <taxon>Bacillaceae</taxon>
        <taxon>Marinococcus</taxon>
    </lineage>
</organism>
<evidence type="ECO:0000313" key="1">
    <source>
        <dbReference type="EMBL" id="SDW52655.1"/>
    </source>
</evidence>